<dbReference type="EMBL" id="HE573025">
    <property type="protein sequence ID" value="CCC50800.1"/>
    <property type="molecule type" value="Genomic_DNA"/>
</dbReference>
<dbReference type="Pfam" id="PF13621">
    <property type="entry name" value="Cupin_8"/>
    <property type="match status" value="1"/>
</dbReference>
<dbReference type="GO" id="GO:0030488">
    <property type="term" value="P:tRNA methylation"/>
    <property type="evidence" value="ECO:0007669"/>
    <property type="project" value="TreeGrafter"/>
</dbReference>
<dbReference type="GO" id="GO:0031591">
    <property type="term" value="P:wybutosine biosynthetic process"/>
    <property type="evidence" value="ECO:0007669"/>
    <property type="project" value="TreeGrafter"/>
</dbReference>
<reference evidence="17" key="1">
    <citation type="journal article" date="2012" name="Proc. Natl. Acad. Sci. U.S.A.">
        <title>Antigenic diversity is generated by distinct evolutionary mechanisms in African trypanosome species.</title>
        <authorList>
            <person name="Jackson A.P."/>
            <person name="Berry A."/>
            <person name="Aslett M."/>
            <person name="Allison H.C."/>
            <person name="Burton P."/>
            <person name="Vavrova-Anderson J."/>
            <person name="Brown R."/>
            <person name="Browne H."/>
            <person name="Corton N."/>
            <person name="Hauser H."/>
            <person name="Gamble J."/>
            <person name="Gilderthorp R."/>
            <person name="Marcello L."/>
            <person name="McQuillan J."/>
            <person name="Otto T.D."/>
            <person name="Quail M.A."/>
            <person name="Sanders M.J."/>
            <person name="van Tonder A."/>
            <person name="Ginger M.L."/>
            <person name="Field M.C."/>
            <person name="Barry J.D."/>
            <person name="Hertz-Fowler C."/>
            <person name="Berriman M."/>
        </authorList>
    </citation>
    <scope>NUCLEOTIDE SEQUENCE</scope>
    <source>
        <strain evidence="17">Y486</strain>
    </source>
</reference>
<evidence type="ECO:0000259" key="16">
    <source>
        <dbReference type="PROSITE" id="PS51184"/>
    </source>
</evidence>
<dbReference type="InterPro" id="IPR029063">
    <property type="entry name" value="SAM-dependent_MTases_sf"/>
</dbReference>
<dbReference type="PANTHER" id="PTHR46529">
    <property type="entry name" value="TRNA WYBUTOSINE-SYNTHESIZING PROTEIN 4"/>
    <property type="match status" value="1"/>
</dbReference>
<evidence type="ECO:0000256" key="12">
    <source>
        <dbReference type="ARBA" id="ARBA00029750"/>
    </source>
</evidence>
<evidence type="ECO:0000256" key="9">
    <source>
        <dbReference type="ARBA" id="ARBA00022691"/>
    </source>
</evidence>
<dbReference type="UniPathway" id="UPA00375"/>
<dbReference type="SMART" id="SM00558">
    <property type="entry name" value="JmjC"/>
    <property type="match status" value="1"/>
</dbReference>
<name>G0U3E3_TRYVY</name>
<dbReference type="Gene3D" id="2.60.120.650">
    <property type="entry name" value="Cupin"/>
    <property type="match status" value="1"/>
</dbReference>
<evidence type="ECO:0000313" key="17">
    <source>
        <dbReference type="EMBL" id="CCC50800.1"/>
    </source>
</evidence>
<dbReference type="PANTHER" id="PTHR46529:SF1">
    <property type="entry name" value="TRNA WYBUTOSINE-SYNTHESIZING PROTEIN 4"/>
    <property type="match status" value="1"/>
</dbReference>
<accession>G0U3E3</accession>
<dbReference type="InterPro" id="IPR041667">
    <property type="entry name" value="Cupin_8"/>
</dbReference>
<dbReference type="InterPro" id="IPR007213">
    <property type="entry name" value="Ppm1/Ppm2/Tcmp"/>
</dbReference>
<evidence type="ECO:0000256" key="6">
    <source>
        <dbReference type="ARBA" id="ARBA00018045"/>
    </source>
</evidence>
<dbReference type="PROSITE" id="PS51184">
    <property type="entry name" value="JMJC"/>
    <property type="match status" value="1"/>
</dbReference>
<evidence type="ECO:0000256" key="1">
    <source>
        <dbReference type="ARBA" id="ARBA00001806"/>
    </source>
</evidence>
<dbReference type="VEuPathDB" id="TriTrypDB:TvY486_0906210"/>
<dbReference type="EC" id="2.1.1.290" evidence="5"/>
<proteinExistence type="inferred from homology"/>
<comment type="function">
    <text evidence="11">Probable S-adenosyl-L-methionine-dependent methyltransferase that acts as a component of the wybutosine biosynthesis pathway. Wybutosine is a hyper modified guanosine with a tricyclic base found at the 3'-position adjacent to the anticodon of eukaryotic phenylalanine tRNA. May methylate the carboxyl group of leucine residues to form alpha-leucine ester residues.</text>
</comment>
<dbReference type="Gene3D" id="2.120.10.80">
    <property type="entry name" value="Kelch-type beta propeller"/>
    <property type="match status" value="2"/>
</dbReference>
<evidence type="ECO:0000256" key="3">
    <source>
        <dbReference type="ARBA" id="ARBA00010703"/>
    </source>
</evidence>
<comment type="catalytic activity">
    <reaction evidence="15">
        <text>7-[(3S)-(3-amino-3-methoxycarbonyl)propyl]wyosine(37) in tRNA(Phe) + S-adenosyl-L-methionine + CO2 = wybutosine(37) in tRNA(Phe) + S-adenosyl-L-homocysteine + 2 H(+)</text>
        <dbReference type="Rhea" id="RHEA:37119"/>
        <dbReference type="Rhea" id="RHEA-COMP:11844"/>
        <dbReference type="Rhea" id="RHEA-COMP:11847"/>
        <dbReference type="ChEBI" id="CHEBI:15378"/>
        <dbReference type="ChEBI" id="CHEBI:16526"/>
        <dbReference type="ChEBI" id="CHEBI:57856"/>
        <dbReference type="ChEBI" id="CHEBI:59789"/>
        <dbReference type="ChEBI" id="CHEBI:73544"/>
        <dbReference type="ChEBI" id="CHEBI:74275"/>
        <dbReference type="EC" id="2.3.1.231"/>
    </reaction>
</comment>
<dbReference type="InterPro" id="IPR015915">
    <property type="entry name" value="Kelch-typ_b-propeller"/>
</dbReference>
<protein>
    <recommendedName>
        <fullName evidence="6">tRNA wybutosine-synthesizing protein 4</fullName>
        <ecNumber evidence="5">2.1.1.290</ecNumber>
        <ecNumber evidence="4">2.3.1.231</ecNumber>
    </recommendedName>
    <alternativeName>
        <fullName evidence="13">Leucine carboxyl methyltransferase 2</fullName>
    </alternativeName>
    <alternativeName>
        <fullName evidence="14">tRNA(Phe) (7-(3-amino-3-(methoxycarbonyl)propyl)wyosine(37)-N)-methoxycarbonyltransferase</fullName>
    </alternativeName>
    <alternativeName>
        <fullName evidence="12">tRNA(Phe) (7-(3-amino-3-carboxypropyl)wyosine(37)-O)-methyltransferase</fullName>
    </alternativeName>
</protein>
<feature type="domain" description="JmjC" evidence="16">
    <location>
        <begin position="859"/>
        <end position="1034"/>
    </location>
</feature>
<evidence type="ECO:0000256" key="15">
    <source>
        <dbReference type="ARBA" id="ARBA00049250"/>
    </source>
</evidence>
<dbReference type="GO" id="GO:0008175">
    <property type="term" value="F:tRNA methyltransferase activity"/>
    <property type="evidence" value="ECO:0007669"/>
    <property type="project" value="TreeGrafter"/>
</dbReference>
<keyword evidence="7" id="KW-0489">Methyltransferase</keyword>
<dbReference type="Pfam" id="PF24681">
    <property type="entry name" value="Kelch_KLHDC2_KLHL20_DRC7"/>
    <property type="match status" value="1"/>
</dbReference>
<dbReference type="FunFam" id="2.60.120.650:FF:000043">
    <property type="entry name" value="tRNA wybutosine-synthesizing protein 4"/>
    <property type="match status" value="1"/>
</dbReference>
<evidence type="ECO:0000256" key="5">
    <source>
        <dbReference type="ARBA" id="ARBA00012779"/>
    </source>
</evidence>
<sequence>MGKDKNSVTTAGGSKASIDAAVQHTNDDSVISKRSAVYHGYFDDPYLRFFVRKLSKRSPLINRGYHLRMLVMTDLIEKCIRHLQTIGGNSHSSDSFQIVQVISLGAGYDTLAMRLKGQAAYTNVHFYELDFPAVMASKAEIVRAAPNGSFSADIVPEPQHELVKLHGTGYTVVGADLRDSSRNFVSCLSEASPQFSPELPTVLYAECVMQYMPSGSAAELIRLIAKMFPRALFVGYDQVNPSDSFGTVMRSALHAKGSPLLGIVDAPDGTAMTSRALARGMCEARFANFHDLSRYYLTGEELRRVEALEPFDEREEWSEMCEHYGITMACTSSDVGMPSHVCFRTPIVDEGTNAVSSLVQMEGEQRRKGALITSVEKWPTGRFSFEGWGNGSVFAERLDCGDVLIVAFGGFTVSRNHRRTNAVHIHSLRNGECNVIHADGCVEPPALVFHSMSRIAPGMYVVFGGRTNPDAASGDAYLLTVDLPVDVHRGNRSHVVVTWLKLVQYGENGVLPRGRYRHAAIDIAGTGSAVEGERVKGNIFVFGGCAATGAFLNDAWLGSVHKESIHWKPLRLVGDVPPPCCSCAIIGVREGAAVFLSGGLLADGRCEGSFWFIDCLTGECKKRGDVMVPRFSHTMVRARVDGVERVILLGGSSCQPSRLREAEQVLLLGSETGERIGSSPLPLGCPTLTRHCCVAVEDGVVAVLGGGFTCFSFGTFAAKPLLLLFGNRCWEHVKSYSWQATVADNASQATLSKMSRSITFDFRRAPVEELPLTSETFAKLVQCPTRPVVFRDVDMGSCVVSWKSRAYLKEMEGRTIVSVHVAHRTHLLDFVKKNFTFRHVPLADLLDHCGATQEKNKSDEDKEVWYLRSVASNMRNDRANFWRDFAGLRHDFSLPPAAASHIEERMHQACLRISAPPLQLWTHYDTLDNVLCQVVGRKRVVLFPPSEYQNLYVSGSSSAVLNIDAPDLEQFPRFLEASYHAMEVILGPGDMLFIPSLWFHHVTTLDGEHCISLNVFFERFPHDDYDKRDLYGNKDLPTAARLRERIVTAVQRLIAESSLEHTSDGKPLPSDFVEFALRQALQDLRATADNMAAARR</sequence>
<evidence type="ECO:0000256" key="10">
    <source>
        <dbReference type="ARBA" id="ARBA00022694"/>
    </source>
</evidence>
<dbReference type="EC" id="2.3.1.231" evidence="4"/>
<evidence type="ECO:0000256" key="2">
    <source>
        <dbReference type="ARBA" id="ARBA00004797"/>
    </source>
</evidence>
<dbReference type="SUPFAM" id="SSF51197">
    <property type="entry name" value="Clavaminate synthase-like"/>
    <property type="match status" value="1"/>
</dbReference>
<keyword evidence="9" id="KW-0949">S-adenosyl-L-methionine</keyword>
<evidence type="ECO:0000256" key="13">
    <source>
        <dbReference type="ARBA" id="ARBA00030231"/>
    </source>
</evidence>
<dbReference type="InterPro" id="IPR003347">
    <property type="entry name" value="JmjC_dom"/>
</dbReference>
<keyword evidence="8" id="KW-0808">Transferase</keyword>
<evidence type="ECO:0000256" key="4">
    <source>
        <dbReference type="ARBA" id="ARBA00012155"/>
    </source>
</evidence>
<keyword evidence="10" id="KW-0819">tRNA processing</keyword>
<dbReference type="Gene3D" id="3.40.50.150">
    <property type="entry name" value="Vaccinia Virus protein VP39"/>
    <property type="match status" value="1"/>
</dbReference>
<comment type="similarity">
    <text evidence="3">Belongs to the methyltransferase superfamily. LCMT family.</text>
</comment>
<evidence type="ECO:0000256" key="8">
    <source>
        <dbReference type="ARBA" id="ARBA00022679"/>
    </source>
</evidence>
<dbReference type="SUPFAM" id="SSF50965">
    <property type="entry name" value="Galactose oxidase, central domain"/>
    <property type="match status" value="1"/>
</dbReference>
<comment type="pathway">
    <text evidence="2">tRNA modification; wybutosine-tRNA(Phe) biosynthesis.</text>
</comment>
<gene>
    <name evidence="17" type="ORF">TVY486_0906210</name>
</gene>
<dbReference type="InterPro" id="IPR011043">
    <property type="entry name" value="Gal_Oxase/kelch_b-propeller"/>
</dbReference>
<evidence type="ECO:0000256" key="14">
    <source>
        <dbReference type="ARBA" id="ARBA00030847"/>
    </source>
</evidence>
<organism evidence="17">
    <name type="scientific">Trypanosoma vivax (strain Y486)</name>
    <dbReference type="NCBI Taxonomy" id="1055687"/>
    <lineage>
        <taxon>Eukaryota</taxon>
        <taxon>Discoba</taxon>
        <taxon>Euglenozoa</taxon>
        <taxon>Kinetoplastea</taxon>
        <taxon>Metakinetoplastina</taxon>
        <taxon>Trypanosomatida</taxon>
        <taxon>Trypanosomatidae</taxon>
        <taxon>Trypanosoma</taxon>
        <taxon>Duttonella</taxon>
    </lineage>
</organism>
<evidence type="ECO:0000256" key="11">
    <source>
        <dbReference type="ARBA" id="ARBA00025588"/>
    </source>
</evidence>
<dbReference type="Pfam" id="PF04072">
    <property type="entry name" value="LCM"/>
    <property type="match status" value="1"/>
</dbReference>
<comment type="catalytic activity">
    <reaction evidence="1">
        <text>7-[(3S)-3-amino-3-carboxypropyl]wyosine(37) in tRNA(Phe) + S-adenosyl-L-methionine = 7-[(3S)-(3-amino-3-methoxycarbonyl)propyl]wyosine(37) in tRNA(Phe) + S-adenosyl-L-homocysteine</text>
        <dbReference type="Rhea" id="RHEA:36903"/>
        <dbReference type="Rhea" id="RHEA-COMP:10379"/>
        <dbReference type="Rhea" id="RHEA-COMP:11844"/>
        <dbReference type="ChEBI" id="CHEBI:57856"/>
        <dbReference type="ChEBI" id="CHEBI:59789"/>
        <dbReference type="ChEBI" id="CHEBI:73543"/>
        <dbReference type="ChEBI" id="CHEBI:74275"/>
        <dbReference type="EC" id="2.1.1.290"/>
    </reaction>
</comment>
<evidence type="ECO:0000256" key="7">
    <source>
        <dbReference type="ARBA" id="ARBA00022603"/>
    </source>
</evidence>
<dbReference type="SUPFAM" id="SSF53335">
    <property type="entry name" value="S-adenosyl-L-methionine-dependent methyltransferases"/>
    <property type="match status" value="1"/>
</dbReference>
<dbReference type="AlphaFoldDB" id="G0U3E3"/>